<organism evidence="3 4">
    <name type="scientific">Peterkaempfera bronchialis</name>
    <dbReference type="NCBI Taxonomy" id="2126346"/>
    <lineage>
        <taxon>Bacteria</taxon>
        <taxon>Bacillati</taxon>
        <taxon>Actinomycetota</taxon>
        <taxon>Actinomycetes</taxon>
        <taxon>Kitasatosporales</taxon>
        <taxon>Streptomycetaceae</taxon>
        <taxon>Peterkaempfera</taxon>
    </lineage>
</organism>
<dbReference type="InterPro" id="IPR005531">
    <property type="entry name" value="Asp23"/>
</dbReference>
<dbReference type="KEGG" id="stri:C7M71_018320"/>
<reference evidence="4" key="1">
    <citation type="submission" date="2018-07" db="EMBL/GenBank/DDBJ databases">
        <title>Streptacidiphilus bronchialis DSM 106435 chromosome.</title>
        <authorList>
            <person name="Batra D."/>
            <person name="Gulvik C.A."/>
        </authorList>
    </citation>
    <scope>NUCLEOTIDE SEQUENCE [LARGE SCALE GENOMIC DNA]</scope>
    <source>
        <strain evidence="4">DSM 106435</strain>
    </source>
</reference>
<dbReference type="OrthoDB" id="4350674at2"/>
<dbReference type="RefSeq" id="WP_111490325.1">
    <property type="nucleotide sequence ID" value="NZ_CP031264.1"/>
</dbReference>
<dbReference type="Proteomes" id="UP000249340">
    <property type="component" value="Chromosome"/>
</dbReference>
<dbReference type="AlphaFoldDB" id="A0A345SZC3"/>
<dbReference type="Pfam" id="PF03780">
    <property type="entry name" value="Asp23"/>
    <property type="match status" value="1"/>
</dbReference>
<evidence type="ECO:0000256" key="2">
    <source>
        <dbReference type="SAM" id="MobiDB-lite"/>
    </source>
</evidence>
<accession>A0A345SZC3</accession>
<evidence type="ECO:0000313" key="4">
    <source>
        <dbReference type="Proteomes" id="UP000249340"/>
    </source>
</evidence>
<gene>
    <name evidence="3" type="ORF">C7M71_018320</name>
</gene>
<comment type="similarity">
    <text evidence="1">Belongs to the asp23 family.</text>
</comment>
<name>A0A345SZC3_9ACTN</name>
<keyword evidence="4" id="KW-1185">Reference proteome</keyword>
<sequence length="161" mass="17597">MNNAQHPGVPAADATGATAVQEPQEFQEFQEFQEPKQPQQPPAAYDRGRTVIADRVVEKITAKAVRDAARTDAMGHRLPPVPPGQEEIRQAAKVAAWVDGQTAAVAVTVSLPWPAPVREIARRLRAHIINRVEDLTGLHVAQVDIEVADLPGPAAYRRRVR</sequence>
<evidence type="ECO:0000313" key="3">
    <source>
        <dbReference type="EMBL" id="AXI79078.1"/>
    </source>
</evidence>
<evidence type="ECO:0000256" key="1">
    <source>
        <dbReference type="ARBA" id="ARBA00005721"/>
    </source>
</evidence>
<proteinExistence type="inferred from homology"/>
<feature type="region of interest" description="Disordered" evidence="2">
    <location>
        <begin position="1"/>
        <end position="48"/>
    </location>
</feature>
<dbReference type="EMBL" id="CP031264">
    <property type="protein sequence ID" value="AXI79078.1"/>
    <property type="molecule type" value="Genomic_DNA"/>
</dbReference>
<feature type="compositionally biased region" description="Low complexity" evidence="2">
    <location>
        <begin position="21"/>
        <end position="37"/>
    </location>
</feature>
<protein>
    <submittedName>
        <fullName evidence="3">Asp23/Gls24 family envelope stress response protein</fullName>
    </submittedName>
</protein>